<gene>
    <name evidence="1" type="ORF">AB0H72_32845</name>
</gene>
<dbReference type="RefSeq" id="WP_357987094.1">
    <property type="nucleotide sequence ID" value="NZ_JBFAIH010000031.1"/>
</dbReference>
<comment type="caution">
    <text evidence="1">The sequence shown here is derived from an EMBL/GenBank/DDBJ whole genome shotgun (WGS) entry which is preliminary data.</text>
</comment>
<accession>A0ABV3FID6</accession>
<protein>
    <submittedName>
        <fullName evidence="1">Uncharacterized protein</fullName>
    </submittedName>
</protein>
<organism evidence="1 2">
    <name type="scientific">Nocardia fusca</name>
    <dbReference type="NCBI Taxonomy" id="941183"/>
    <lineage>
        <taxon>Bacteria</taxon>
        <taxon>Bacillati</taxon>
        <taxon>Actinomycetota</taxon>
        <taxon>Actinomycetes</taxon>
        <taxon>Mycobacteriales</taxon>
        <taxon>Nocardiaceae</taxon>
        <taxon>Nocardia</taxon>
    </lineage>
</organism>
<sequence>MYEDTQGDLWSRDPDGWRWLGRRIPWTGKVVPADPGHGPLPDRVLGMLVDSPDDAVLPLTRVKVEDYPPEA</sequence>
<evidence type="ECO:0000313" key="1">
    <source>
        <dbReference type="EMBL" id="MEV0367484.1"/>
    </source>
</evidence>
<dbReference type="Proteomes" id="UP001551658">
    <property type="component" value="Unassembled WGS sequence"/>
</dbReference>
<name>A0ABV3FID6_9NOCA</name>
<evidence type="ECO:0000313" key="2">
    <source>
        <dbReference type="Proteomes" id="UP001551658"/>
    </source>
</evidence>
<proteinExistence type="predicted"/>
<keyword evidence="2" id="KW-1185">Reference proteome</keyword>
<dbReference type="EMBL" id="JBFAIH010000031">
    <property type="protein sequence ID" value="MEV0367484.1"/>
    <property type="molecule type" value="Genomic_DNA"/>
</dbReference>
<reference evidence="1 2" key="1">
    <citation type="submission" date="2024-06" db="EMBL/GenBank/DDBJ databases">
        <title>The Natural Products Discovery Center: Release of the First 8490 Sequenced Strains for Exploring Actinobacteria Biosynthetic Diversity.</title>
        <authorList>
            <person name="Kalkreuter E."/>
            <person name="Kautsar S.A."/>
            <person name="Yang D."/>
            <person name="Bader C.D."/>
            <person name="Teijaro C.N."/>
            <person name="Fluegel L."/>
            <person name="Davis C.M."/>
            <person name="Simpson J.R."/>
            <person name="Lauterbach L."/>
            <person name="Steele A.D."/>
            <person name="Gui C."/>
            <person name="Meng S."/>
            <person name="Li G."/>
            <person name="Viehrig K."/>
            <person name="Ye F."/>
            <person name="Su P."/>
            <person name="Kiefer A.F."/>
            <person name="Nichols A."/>
            <person name="Cepeda A.J."/>
            <person name="Yan W."/>
            <person name="Fan B."/>
            <person name="Jiang Y."/>
            <person name="Adhikari A."/>
            <person name="Zheng C.-J."/>
            <person name="Schuster L."/>
            <person name="Cowan T.M."/>
            <person name="Smanski M.J."/>
            <person name="Chevrette M.G."/>
            <person name="De Carvalho L.P.S."/>
            <person name="Shen B."/>
        </authorList>
    </citation>
    <scope>NUCLEOTIDE SEQUENCE [LARGE SCALE GENOMIC DNA]</scope>
    <source>
        <strain evidence="1 2">NPDC050671</strain>
    </source>
</reference>